<evidence type="ECO:0000256" key="2">
    <source>
        <dbReference type="SAM" id="MobiDB-lite"/>
    </source>
</evidence>
<feature type="region of interest" description="Disordered" evidence="2">
    <location>
        <begin position="307"/>
        <end position="456"/>
    </location>
</feature>
<feature type="domain" description="RING-type" evidence="4">
    <location>
        <begin position="259"/>
        <end position="301"/>
    </location>
</feature>
<dbReference type="Gene3D" id="3.30.40.10">
    <property type="entry name" value="Zinc/RING finger domain, C3HC4 (zinc finger)"/>
    <property type="match status" value="1"/>
</dbReference>
<dbReference type="OrthoDB" id="8062037at2759"/>
<proteinExistence type="predicted"/>
<dbReference type="Proteomes" id="UP000799437">
    <property type="component" value="Unassembled WGS sequence"/>
</dbReference>
<feature type="region of interest" description="Disordered" evidence="2">
    <location>
        <begin position="1"/>
        <end position="25"/>
    </location>
</feature>
<keyword evidence="1" id="KW-0862">Zinc</keyword>
<keyword evidence="1" id="KW-0863">Zinc-finger</keyword>
<evidence type="ECO:0000259" key="4">
    <source>
        <dbReference type="PROSITE" id="PS50089"/>
    </source>
</evidence>
<feature type="compositionally biased region" description="Pro residues" evidence="2">
    <location>
        <begin position="402"/>
        <end position="415"/>
    </location>
</feature>
<keyword evidence="3" id="KW-1133">Transmembrane helix</keyword>
<dbReference type="PANTHER" id="PTHR22765">
    <property type="entry name" value="RING FINGER AND PROTEASE ASSOCIATED DOMAIN-CONTAINING"/>
    <property type="match status" value="1"/>
</dbReference>
<dbReference type="InterPro" id="IPR001841">
    <property type="entry name" value="Znf_RING"/>
</dbReference>
<feature type="region of interest" description="Disordered" evidence="2">
    <location>
        <begin position="141"/>
        <end position="181"/>
    </location>
</feature>
<dbReference type="InterPro" id="IPR013083">
    <property type="entry name" value="Znf_RING/FYVE/PHD"/>
</dbReference>
<dbReference type="EMBL" id="ML996581">
    <property type="protein sequence ID" value="KAF2754176.1"/>
    <property type="molecule type" value="Genomic_DNA"/>
</dbReference>
<dbReference type="GO" id="GO:0006511">
    <property type="term" value="P:ubiquitin-dependent protein catabolic process"/>
    <property type="evidence" value="ECO:0007669"/>
    <property type="project" value="TreeGrafter"/>
</dbReference>
<feature type="compositionally biased region" description="Low complexity" evidence="2">
    <location>
        <begin position="372"/>
        <end position="382"/>
    </location>
</feature>
<feature type="region of interest" description="Disordered" evidence="2">
    <location>
        <begin position="69"/>
        <end position="88"/>
    </location>
</feature>
<accession>A0A6A6VWK5</accession>
<dbReference type="CDD" id="cd16473">
    <property type="entry name" value="RING-H2_RNF103"/>
    <property type="match status" value="1"/>
</dbReference>
<feature type="region of interest" description="Disordered" evidence="2">
    <location>
        <begin position="195"/>
        <end position="252"/>
    </location>
</feature>
<dbReference type="GO" id="GO:0008270">
    <property type="term" value="F:zinc ion binding"/>
    <property type="evidence" value="ECO:0007669"/>
    <property type="project" value="UniProtKB-KW"/>
</dbReference>
<evidence type="ECO:0000256" key="1">
    <source>
        <dbReference type="PROSITE-ProRule" id="PRU00175"/>
    </source>
</evidence>
<evidence type="ECO:0000256" key="3">
    <source>
        <dbReference type="SAM" id="Phobius"/>
    </source>
</evidence>
<dbReference type="GO" id="GO:0005737">
    <property type="term" value="C:cytoplasm"/>
    <property type="evidence" value="ECO:0007669"/>
    <property type="project" value="TreeGrafter"/>
</dbReference>
<keyword evidence="3" id="KW-0812">Transmembrane</keyword>
<feature type="compositionally biased region" description="Basic and acidic residues" evidence="2">
    <location>
        <begin position="357"/>
        <end position="368"/>
    </location>
</feature>
<dbReference type="FunFam" id="3.30.40.10:FF:000539">
    <property type="entry name" value="Ring finger domain protein"/>
    <property type="match status" value="1"/>
</dbReference>
<evidence type="ECO:0000313" key="5">
    <source>
        <dbReference type="EMBL" id="KAF2754176.1"/>
    </source>
</evidence>
<protein>
    <recommendedName>
        <fullName evidence="4">RING-type domain-containing protein</fullName>
    </recommendedName>
</protein>
<feature type="compositionally biased region" description="Acidic residues" evidence="2">
    <location>
        <begin position="231"/>
        <end position="241"/>
    </location>
</feature>
<feature type="transmembrane region" description="Helical" evidence="3">
    <location>
        <begin position="31"/>
        <end position="56"/>
    </location>
</feature>
<dbReference type="RefSeq" id="XP_033596627.1">
    <property type="nucleotide sequence ID" value="XM_033739326.1"/>
</dbReference>
<feature type="compositionally biased region" description="Basic and acidic residues" evidence="2">
    <location>
        <begin position="307"/>
        <end position="318"/>
    </location>
</feature>
<dbReference type="Pfam" id="PF13639">
    <property type="entry name" value="zf-RING_2"/>
    <property type="match status" value="1"/>
</dbReference>
<dbReference type="SUPFAM" id="SSF57850">
    <property type="entry name" value="RING/U-box"/>
    <property type="match status" value="1"/>
</dbReference>
<gene>
    <name evidence="5" type="ORF">EJ05DRAFT_151001</name>
</gene>
<dbReference type="SMART" id="SM00184">
    <property type="entry name" value="RING"/>
    <property type="match status" value="1"/>
</dbReference>
<dbReference type="AlphaFoldDB" id="A0A6A6VWK5"/>
<dbReference type="PROSITE" id="PS50089">
    <property type="entry name" value="ZF_RING_2"/>
    <property type="match status" value="1"/>
</dbReference>
<feature type="compositionally biased region" description="Polar residues" evidence="2">
    <location>
        <begin position="431"/>
        <end position="447"/>
    </location>
</feature>
<dbReference type="GO" id="GO:0061630">
    <property type="term" value="F:ubiquitin protein ligase activity"/>
    <property type="evidence" value="ECO:0007669"/>
    <property type="project" value="TreeGrafter"/>
</dbReference>
<dbReference type="GeneID" id="54480380"/>
<organism evidence="5 6">
    <name type="scientific">Pseudovirgaria hyperparasitica</name>
    <dbReference type="NCBI Taxonomy" id="470096"/>
    <lineage>
        <taxon>Eukaryota</taxon>
        <taxon>Fungi</taxon>
        <taxon>Dikarya</taxon>
        <taxon>Ascomycota</taxon>
        <taxon>Pezizomycotina</taxon>
        <taxon>Dothideomycetes</taxon>
        <taxon>Dothideomycetes incertae sedis</taxon>
        <taxon>Acrospermales</taxon>
        <taxon>Acrospermaceae</taxon>
        <taxon>Pseudovirgaria</taxon>
    </lineage>
</organism>
<keyword evidence="3" id="KW-0472">Membrane</keyword>
<reference evidence="5" key="1">
    <citation type="journal article" date="2020" name="Stud. Mycol.">
        <title>101 Dothideomycetes genomes: a test case for predicting lifestyles and emergence of pathogens.</title>
        <authorList>
            <person name="Haridas S."/>
            <person name="Albert R."/>
            <person name="Binder M."/>
            <person name="Bloem J."/>
            <person name="Labutti K."/>
            <person name="Salamov A."/>
            <person name="Andreopoulos B."/>
            <person name="Baker S."/>
            <person name="Barry K."/>
            <person name="Bills G."/>
            <person name="Bluhm B."/>
            <person name="Cannon C."/>
            <person name="Castanera R."/>
            <person name="Culley D."/>
            <person name="Daum C."/>
            <person name="Ezra D."/>
            <person name="Gonzalez J."/>
            <person name="Henrissat B."/>
            <person name="Kuo A."/>
            <person name="Liang C."/>
            <person name="Lipzen A."/>
            <person name="Lutzoni F."/>
            <person name="Magnuson J."/>
            <person name="Mondo S."/>
            <person name="Nolan M."/>
            <person name="Ohm R."/>
            <person name="Pangilinan J."/>
            <person name="Park H.-J."/>
            <person name="Ramirez L."/>
            <person name="Alfaro M."/>
            <person name="Sun H."/>
            <person name="Tritt A."/>
            <person name="Yoshinaga Y."/>
            <person name="Zwiers L.-H."/>
            <person name="Turgeon B."/>
            <person name="Goodwin S."/>
            <person name="Spatafora J."/>
            <person name="Crous P."/>
            <person name="Grigoriev I."/>
        </authorList>
    </citation>
    <scope>NUCLEOTIDE SEQUENCE</scope>
    <source>
        <strain evidence="5">CBS 121739</strain>
    </source>
</reference>
<keyword evidence="1" id="KW-0479">Metal-binding</keyword>
<evidence type="ECO:0000313" key="6">
    <source>
        <dbReference type="Proteomes" id="UP000799437"/>
    </source>
</evidence>
<feature type="compositionally biased region" description="Basic and acidic residues" evidence="2">
    <location>
        <begin position="195"/>
        <end position="209"/>
    </location>
</feature>
<dbReference type="InterPro" id="IPR051826">
    <property type="entry name" value="E3_ubiquitin-ligase_domain"/>
</dbReference>
<name>A0A6A6VWK5_9PEZI</name>
<dbReference type="PANTHER" id="PTHR22765:SF434">
    <property type="entry name" value="GB|AAD18119.1-RELATED"/>
    <property type="match status" value="1"/>
</dbReference>
<feature type="compositionally biased region" description="Low complexity" evidence="2">
    <location>
        <begin position="1"/>
        <end position="16"/>
    </location>
</feature>
<keyword evidence="6" id="KW-1185">Reference proteome</keyword>
<sequence length="456" mass="49404">MSQSSTASAPSPTSSPQGGGGGGGGPTSSPLLFFVALGFGVVFTNLWIIVGVKYCFRYNQRNRQARALADGQEIDMGSMPRPHRRRREKKLMSMEDVNERFPLTKYKTWRATREQEGLPAAGGIAGSRAGSLKDAEGVLGKSSMEEARPETAIAQAQQDHVAATAAENNKTKPPAADDSGMRQMENLPMAQAKEHYAPGAVRDSDDLERSQTVASITADPKGQLPQPTTIADDDDDDDEDDPIRTAAPPEMLAAPGDTCAICLDTLEDDDDVRGLTCGHAFHAACVDPWLTGRRACCPLCKHDYYVPKPRPEGERQQQEDGNQPTRRATGLGGIRLTPPAPTRYGFGRNRLHIFASSRHDTRPEHESRAPAQTQTQTQTTEQGTSGWRTFVPFRSQRRPTTSPNPVPSVPSPPQPAHTSQPSWFGRFRNRNLPQTSADAANGQTDVTPSALEAGRG</sequence>